<gene>
    <name evidence="3" type="ORF">Cme02nite_28670</name>
</gene>
<dbReference type="AlphaFoldDB" id="A0A8J3LKR5"/>
<dbReference type="Proteomes" id="UP000660339">
    <property type="component" value="Unassembled WGS sequence"/>
</dbReference>
<evidence type="ECO:0000256" key="1">
    <source>
        <dbReference type="ARBA" id="ARBA00005721"/>
    </source>
</evidence>
<comment type="caution">
    <text evidence="3">The sequence shown here is derived from an EMBL/GenBank/DDBJ whole genome shotgun (WGS) entry which is preliminary data.</text>
</comment>
<dbReference type="EMBL" id="BONJ01000014">
    <property type="protein sequence ID" value="GIG14535.1"/>
    <property type="molecule type" value="Genomic_DNA"/>
</dbReference>
<evidence type="ECO:0000256" key="2">
    <source>
        <dbReference type="SAM" id="MobiDB-lite"/>
    </source>
</evidence>
<evidence type="ECO:0000313" key="4">
    <source>
        <dbReference type="Proteomes" id="UP000660339"/>
    </source>
</evidence>
<keyword evidence="4" id="KW-1185">Reference proteome</keyword>
<dbReference type="RefSeq" id="WP_166377873.1">
    <property type="nucleotide sequence ID" value="NZ_BAAATT010000007.1"/>
</dbReference>
<evidence type="ECO:0000313" key="3">
    <source>
        <dbReference type="EMBL" id="GIG14535.1"/>
    </source>
</evidence>
<evidence type="ECO:0008006" key="5">
    <source>
        <dbReference type="Google" id="ProtNLM"/>
    </source>
</evidence>
<reference evidence="3" key="1">
    <citation type="submission" date="2021-01" db="EMBL/GenBank/DDBJ databases">
        <title>Whole genome shotgun sequence of Catellatospora methionotrophica NBRC 14553.</title>
        <authorList>
            <person name="Komaki H."/>
            <person name="Tamura T."/>
        </authorList>
    </citation>
    <scope>NUCLEOTIDE SEQUENCE</scope>
    <source>
        <strain evidence="3">NBRC 14553</strain>
    </source>
</reference>
<name>A0A8J3LKR5_9ACTN</name>
<dbReference type="Pfam" id="PF03780">
    <property type="entry name" value="Asp23"/>
    <property type="match status" value="1"/>
</dbReference>
<feature type="region of interest" description="Disordered" evidence="2">
    <location>
        <begin position="1"/>
        <end position="22"/>
    </location>
</feature>
<sequence length="142" mass="14488">MTATTRQPPAPPSPAHADSASAATGAIHISEDVIAKLASQAAGELPDVGGPHGLARLPGADIIGGKADLTRRPKAVAHLDGGRADLELAVSVRWPASLPEVTTTLRDHVRARVEQLTGLPVGAVDIEVTDLLADNGAGTRVH</sequence>
<accession>A0A8J3LKR5</accession>
<dbReference type="InterPro" id="IPR005531">
    <property type="entry name" value="Asp23"/>
</dbReference>
<protein>
    <recommendedName>
        <fullName evidence="5">Asp23/Gls24 family envelope stress response protein</fullName>
    </recommendedName>
</protein>
<comment type="similarity">
    <text evidence="1">Belongs to the asp23 family.</text>
</comment>
<organism evidence="3 4">
    <name type="scientific">Catellatospora methionotrophica</name>
    <dbReference type="NCBI Taxonomy" id="121620"/>
    <lineage>
        <taxon>Bacteria</taxon>
        <taxon>Bacillati</taxon>
        <taxon>Actinomycetota</taxon>
        <taxon>Actinomycetes</taxon>
        <taxon>Micromonosporales</taxon>
        <taxon>Micromonosporaceae</taxon>
        <taxon>Catellatospora</taxon>
    </lineage>
</organism>
<proteinExistence type="inferred from homology"/>